<dbReference type="InterPro" id="IPR019734">
    <property type="entry name" value="TPR_rpt"/>
</dbReference>
<evidence type="ECO:0000313" key="1">
    <source>
        <dbReference type="EMBL" id="SMC44447.1"/>
    </source>
</evidence>
<dbReference type="Proteomes" id="UP000192756">
    <property type="component" value="Unassembled WGS sequence"/>
</dbReference>
<name>A0A1W1Z7I2_9SPHI</name>
<dbReference type="SMART" id="SM00028">
    <property type="entry name" value="TPR"/>
    <property type="match status" value="2"/>
</dbReference>
<dbReference type="InterPro" id="IPR011990">
    <property type="entry name" value="TPR-like_helical_dom_sf"/>
</dbReference>
<dbReference type="EMBL" id="FWXT01000001">
    <property type="protein sequence ID" value="SMC44447.1"/>
    <property type="molecule type" value="Genomic_DNA"/>
</dbReference>
<proteinExistence type="predicted"/>
<organism evidence="1 2">
    <name type="scientific">Pedobacter africanus</name>
    <dbReference type="NCBI Taxonomy" id="151894"/>
    <lineage>
        <taxon>Bacteria</taxon>
        <taxon>Pseudomonadati</taxon>
        <taxon>Bacteroidota</taxon>
        <taxon>Sphingobacteriia</taxon>
        <taxon>Sphingobacteriales</taxon>
        <taxon>Sphingobacteriaceae</taxon>
        <taxon>Pedobacter</taxon>
    </lineage>
</organism>
<evidence type="ECO:0000313" key="2">
    <source>
        <dbReference type="Proteomes" id="UP000192756"/>
    </source>
</evidence>
<dbReference type="SUPFAM" id="SSF48452">
    <property type="entry name" value="TPR-like"/>
    <property type="match status" value="1"/>
</dbReference>
<dbReference type="AlphaFoldDB" id="A0A1W1Z7I2"/>
<gene>
    <name evidence="1" type="ORF">SAMN04488524_0454</name>
</gene>
<protein>
    <recommendedName>
        <fullName evidence="3">Tetratricopeptide repeat-containing protein</fullName>
    </recommendedName>
</protein>
<sequence length="484" mass="54663">MDNDASNFTKYIQFRNTYPKKIAFSFVVKTGSQETDEYIKQNGGQYRTELKANSTDDGMMLVRLTNGNTPYLAVGYLRMLGNDEVEASQPYEGCDDNRYNTCLLCKLKPRPSCINYDKSKKEIINNTNPSSAISSENLIKNNIKSFLKEEIHLIYPGLTVNTPNVTIGNNNLEFSTEVIDQLPQYPCPSSKTFFSYSIPLTNIILEKIDKEVYAVGNKKVLNIRTTQKLRVVGKKYRQNPSECSALTEDKNYAENKLVSEFQFEYNFGPNDENFIQLQNAIEALKNPGHQTSLASQKVPAGKEQPEPINNVPVKQHITQENIIKAIETYNIGAKATAQEDWETAEKQFRAALLINPELQEAKKALSDLITYKTVLFYNEGIAAFNNKNLELAEEKLNQALTLTANHLESYLGLYSVLAAQDQILTSKMNALGNTKQGDATYVKLKNSKKALYKKVIPVCKKLIVLDQENQQQHKVNLKTALEFN</sequence>
<accession>A0A1W1Z7I2</accession>
<keyword evidence="2" id="KW-1185">Reference proteome</keyword>
<dbReference type="Gene3D" id="1.25.40.10">
    <property type="entry name" value="Tetratricopeptide repeat domain"/>
    <property type="match status" value="1"/>
</dbReference>
<reference evidence="2" key="1">
    <citation type="submission" date="2017-04" db="EMBL/GenBank/DDBJ databases">
        <authorList>
            <person name="Varghese N."/>
            <person name="Submissions S."/>
        </authorList>
    </citation>
    <scope>NUCLEOTIDE SEQUENCE [LARGE SCALE GENOMIC DNA]</scope>
    <source>
        <strain evidence="2">DSM 12126</strain>
    </source>
</reference>
<evidence type="ECO:0008006" key="3">
    <source>
        <dbReference type="Google" id="ProtNLM"/>
    </source>
</evidence>